<feature type="signal peptide" evidence="4">
    <location>
        <begin position="1"/>
        <end position="24"/>
    </location>
</feature>
<evidence type="ECO:0000313" key="8">
    <source>
        <dbReference type="Proteomes" id="UP000641853"/>
    </source>
</evidence>
<dbReference type="Gene3D" id="6.10.140.910">
    <property type="match status" value="1"/>
</dbReference>
<feature type="compositionally biased region" description="Polar residues" evidence="3">
    <location>
        <begin position="142"/>
        <end position="154"/>
    </location>
</feature>
<dbReference type="Proteomes" id="UP000641853">
    <property type="component" value="Unassembled WGS sequence"/>
</dbReference>
<sequence>MATTATTTVTATTLVGMLPTMSSAAPNISGKNCPTCGQEGYMSQDRLVESARKRVKELEGQVELLNAHASQMGKRVATKQVNYLTAVLTWFTSIAAQLAEYEKEVRRLRSQINTHTPRTGSASSTSSAPSNESEHSRSSPPQAQHQSRLSTLTSLLPYRRPSTASPTQTIAQPAQLAPPPDHATTELQTALEREQSLRKAAENQLSQASSELEELTAQLFSQANEMVAQERKARAKLEERVAVLERRDVEKRKRLDRLEKAMERVERLRALVG</sequence>
<feature type="domain" description="GDP/GTP exchange factor Sec2 N-terminal" evidence="5">
    <location>
        <begin position="183"/>
        <end position="260"/>
    </location>
</feature>
<dbReference type="AlphaFoldDB" id="A0A8H6QAE7"/>
<feature type="coiled-coil region" evidence="2">
    <location>
        <begin position="41"/>
        <end position="111"/>
    </location>
</feature>
<dbReference type="GO" id="GO:0006887">
    <property type="term" value="P:exocytosis"/>
    <property type="evidence" value="ECO:0007669"/>
    <property type="project" value="TreeGrafter"/>
</dbReference>
<gene>
    <name evidence="6" type="ORF">CNMCM5623_001675</name>
    <name evidence="7" type="ORF">CNMCM7691_002293</name>
</gene>
<evidence type="ECO:0000256" key="3">
    <source>
        <dbReference type="SAM" id="MobiDB-lite"/>
    </source>
</evidence>
<dbReference type="Proteomes" id="UP000654922">
    <property type="component" value="Unassembled WGS sequence"/>
</dbReference>
<organism evidence="6 9">
    <name type="scientific">Aspergillus felis</name>
    <dbReference type="NCBI Taxonomy" id="1287682"/>
    <lineage>
        <taxon>Eukaryota</taxon>
        <taxon>Fungi</taxon>
        <taxon>Dikarya</taxon>
        <taxon>Ascomycota</taxon>
        <taxon>Pezizomycotina</taxon>
        <taxon>Eurotiomycetes</taxon>
        <taxon>Eurotiomycetidae</taxon>
        <taxon>Eurotiales</taxon>
        <taxon>Aspergillaceae</taxon>
        <taxon>Aspergillus</taxon>
        <taxon>Aspergillus subgen. Fumigati</taxon>
    </lineage>
</organism>
<evidence type="ECO:0000256" key="1">
    <source>
        <dbReference type="ARBA" id="ARBA00023054"/>
    </source>
</evidence>
<evidence type="ECO:0000256" key="2">
    <source>
        <dbReference type="SAM" id="Coils"/>
    </source>
</evidence>
<proteinExistence type="predicted"/>
<dbReference type="Pfam" id="PF06428">
    <property type="entry name" value="Sec2p"/>
    <property type="match status" value="1"/>
</dbReference>
<dbReference type="EMBL" id="JACBAG010001768">
    <property type="protein sequence ID" value="KAF7182632.1"/>
    <property type="molecule type" value="Genomic_DNA"/>
</dbReference>
<comment type="caution">
    <text evidence="6">The sequence shown here is derived from an EMBL/GenBank/DDBJ whole genome shotgun (WGS) entry which is preliminary data.</text>
</comment>
<feature type="region of interest" description="Disordered" evidence="3">
    <location>
        <begin position="112"/>
        <end position="184"/>
    </location>
</feature>
<feature type="compositionally biased region" description="Low complexity" evidence="3">
    <location>
        <begin position="117"/>
        <end position="131"/>
    </location>
</feature>
<dbReference type="SUPFAM" id="SSF144284">
    <property type="entry name" value="Sec2 N-terminal region"/>
    <property type="match status" value="1"/>
</dbReference>
<dbReference type="PANTHER" id="PTHR14430:SF4">
    <property type="entry name" value="GDP_GTP EXCHANGE FACTOR SEC2 N-TERMINAL DOMAIN-CONTAINING PROTEIN"/>
    <property type="match status" value="1"/>
</dbReference>
<dbReference type="OrthoDB" id="5560525at2759"/>
<evidence type="ECO:0000313" key="9">
    <source>
        <dbReference type="Proteomes" id="UP000654922"/>
    </source>
</evidence>
<dbReference type="InterPro" id="IPR040351">
    <property type="entry name" value="RAB3IL/RAB3IP/Sec2"/>
</dbReference>
<keyword evidence="4" id="KW-0732">Signal</keyword>
<dbReference type="PANTHER" id="PTHR14430">
    <property type="entry name" value="RABIN3-RELATED"/>
    <property type="match status" value="1"/>
</dbReference>
<dbReference type="InterPro" id="IPR009449">
    <property type="entry name" value="Sec2_N"/>
</dbReference>
<name>A0A8H6QAE7_9EURO</name>
<accession>A0A8H6QAE7</accession>
<feature type="chain" id="PRO_5035102065" description="GDP/GTP exchange factor Sec2 N-terminal domain-containing protein" evidence="4">
    <location>
        <begin position="25"/>
        <end position="273"/>
    </location>
</feature>
<keyword evidence="8" id="KW-1185">Reference proteome</keyword>
<protein>
    <recommendedName>
        <fullName evidence="5">GDP/GTP exchange factor Sec2 N-terminal domain-containing protein</fullName>
    </recommendedName>
</protein>
<evidence type="ECO:0000313" key="7">
    <source>
        <dbReference type="EMBL" id="KAF7182632.1"/>
    </source>
</evidence>
<evidence type="ECO:0000256" key="4">
    <source>
        <dbReference type="SAM" id="SignalP"/>
    </source>
</evidence>
<feature type="coiled-coil region" evidence="2">
    <location>
        <begin position="184"/>
        <end position="271"/>
    </location>
</feature>
<dbReference type="GO" id="GO:0070319">
    <property type="term" value="C:Golgi to plasma membrane transport vesicle"/>
    <property type="evidence" value="ECO:0007669"/>
    <property type="project" value="TreeGrafter"/>
</dbReference>
<evidence type="ECO:0000313" key="6">
    <source>
        <dbReference type="EMBL" id="KAF7168782.1"/>
    </source>
</evidence>
<keyword evidence="1 2" id="KW-0175">Coiled coil</keyword>
<dbReference type="EMBL" id="JACBAE010001257">
    <property type="protein sequence ID" value="KAF7168782.1"/>
    <property type="molecule type" value="Genomic_DNA"/>
</dbReference>
<feature type="compositionally biased region" description="Polar residues" evidence="3">
    <location>
        <begin position="162"/>
        <end position="172"/>
    </location>
</feature>
<dbReference type="GO" id="GO:0051286">
    <property type="term" value="C:cell tip"/>
    <property type="evidence" value="ECO:0007669"/>
    <property type="project" value="TreeGrafter"/>
</dbReference>
<reference evidence="6" key="1">
    <citation type="submission" date="2020-06" db="EMBL/GenBank/DDBJ databases">
        <title>Draft genome sequences of strains closely related to Aspergillus parafelis and Aspergillus hiratsukae.</title>
        <authorList>
            <person name="Dos Santos R.A.C."/>
            <person name="Rivero-Menendez O."/>
            <person name="Steenwyk J.L."/>
            <person name="Mead M.E."/>
            <person name="Goldman G.H."/>
            <person name="Alastruey-Izquierdo A."/>
            <person name="Rokas A."/>
        </authorList>
    </citation>
    <scope>NUCLEOTIDE SEQUENCE</scope>
    <source>
        <strain evidence="6">CNM-CM5623</strain>
        <strain evidence="7">CNM-CM7691</strain>
    </source>
</reference>
<dbReference type="GO" id="GO:0005085">
    <property type="term" value="F:guanyl-nucleotide exchange factor activity"/>
    <property type="evidence" value="ECO:0007669"/>
    <property type="project" value="InterPro"/>
</dbReference>
<evidence type="ECO:0000259" key="5">
    <source>
        <dbReference type="Pfam" id="PF06428"/>
    </source>
</evidence>